<dbReference type="InterPro" id="IPR016851">
    <property type="entry name" value="Nnf1"/>
</dbReference>
<dbReference type="Proteomes" id="UP000515788">
    <property type="component" value="Chromosome 2"/>
</dbReference>
<comment type="subcellular location">
    <subcellularLocation>
        <location evidence="1 9">Chromosome</location>
        <location evidence="1 9">Centromere</location>
        <location evidence="1 9">Kinetochore</location>
    </subcellularLocation>
    <subcellularLocation>
        <location evidence="9">Nucleus</location>
    </subcellularLocation>
    <text evidence="9">Associated with the kinetochore.</text>
</comment>
<keyword evidence="4 9" id="KW-0498">Mitosis</keyword>
<keyword evidence="7 9" id="KW-0131">Cell cycle</keyword>
<dbReference type="GeneID" id="59324624"/>
<evidence type="ECO:0000256" key="4">
    <source>
        <dbReference type="ARBA" id="ARBA00022776"/>
    </source>
</evidence>
<name>A0A7G3ZDB9_9SACH</name>
<evidence type="ECO:0000256" key="8">
    <source>
        <dbReference type="ARBA" id="ARBA00023328"/>
    </source>
</evidence>
<dbReference type="GO" id="GO:0007059">
    <property type="term" value="P:chromosome segregation"/>
    <property type="evidence" value="ECO:0007669"/>
    <property type="project" value="UniProtKB-UniRule"/>
</dbReference>
<keyword evidence="5 9" id="KW-0995">Kinetochore</keyword>
<accession>A0A7G3ZDB9</accession>
<dbReference type="Pfam" id="PF03980">
    <property type="entry name" value="Nnf1"/>
    <property type="match status" value="1"/>
</dbReference>
<keyword evidence="12" id="KW-1185">Reference proteome</keyword>
<keyword evidence="6 9" id="KW-0539">Nucleus</keyword>
<dbReference type="PANTHER" id="PTHR15459:SF3">
    <property type="entry name" value="POLYAMINE-MODULATED FACTOR 1"/>
    <property type="match status" value="1"/>
</dbReference>
<keyword evidence="8 9" id="KW-0137">Centromere</keyword>
<dbReference type="GO" id="GO:0000444">
    <property type="term" value="C:MIS12/MIND type complex"/>
    <property type="evidence" value="ECO:0007669"/>
    <property type="project" value="UniProtKB-UniRule"/>
</dbReference>
<keyword evidence="10" id="KW-0175">Coiled coil</keyword>
<sequence>MTSDAKIRYLRLNQVFNKALGQSISKLESWEKVSSCFPKYASTREGASNLVNCQRQVKEFWMELCKREFEEILSERNVKQKLDELDDLISEAKQRLRSSKKQGSETQPSRNIDELSSEELIQCNLYNERQKASEQLDVRLTALNDMNKGLQKELNGLVETLNVEQAELSKLYDRYLGSAVEQPLDETLVQGLGDMLSELREV</sequence>
<reference evidence="11 12" key="1">
    <citation type="submission" date="2020-06" db="EMBL/GenBank/DDBJ databases">
        <title>The yeast mating-type switching endonuclease HO is a domesticated member of an unorthodox homing genetic element family.</title>
        <authorList>
            <person name="Coughlan A.Y."/>
            <person name="Lombardi L."/>
            <person name="Braun-Galleani S."/>
            <person name="Martos A.R."/>
            <person name="Galeote V."/>
            <person name="Bigey F."/>
            <person name="Dequin S."/>
            <person name="Byrne K.P."/>
            <person name="Wolfe K.H."/>
        </authorList>
    </citation>
    <scope>NUCLEOTIDE SEQUENCE [LARGE SCALE GENOMIC DNA]</scope>
    <source>
        <strain evidence="11 12">CBS764</strain>
    </source>
</reference>
<evidence type="ECO:0000256" key="7">
    <source>
        <dbReference type="ARBA" id="ARBA00023306"/>
    </source>
</evidence>
<evidence type="ECO:0000256" key="2">
    <source>
        <dbReference type="ARBA" id="ARBA00022454"/>
    </source>
</evidence>
<dbReference type="OrthoDB" id="18453at2759"/>
<evidence type="ECO:0000256" key="3">
    <source>
        <dbReference type="ARBA" id="ARBA00022618"/>
    </source>
</evidence>
<protein>
    <recommendedName>
        <fullName evidence="9">Kinetochore-associated protein</fullName>
    </recommendedName>
</protein>
<dbReference type="InterPro" id="IPR007128">
    <property type="entry name" value="PMF1/Nnf1"/>
</dbReference>
<proteinExistence type="predicted"/>
<evidence type="ECO:0000256" key="10">
    <source>
        <dbReference type="SAM" id="Coils"/>
    </source>
</evidence>
<evidence type="ECO:0000313" key="11">
    <source>
        <dbReference type="EMBL" id="QLL31505.1"/>
    </source>
</evidence>
<dbReference type="AlphaFoldDB" id="A0A7G3ZDB9"/>
<evidence type="ECO:0000256" key="1">
    <source>
        <dbReference type="ARBA" id="ARBA00004629"/>
    </source>
</evidence>
<evidence type="ECO:0000313" key="12">
    <source>
        <dbReference type="Proteomes" id="UP000515788"/>
    </source>
</evidence>
<evidence type="ECO:0000256" key="9">
    <source>
        <dbReference type="PIRNR" id="PIRNR027153"/>
    </source>
</evidence>
<keyword evidence="2 9" id="KW-0158">Chromosome</keyword>
<dbReference type="RefSeq" id="XP_037138180.1">
    <property type="nucleotide sequence ID" value="XM_037282285.1"/>
</dbReference>
<evidence type="ECO:0000256" key="5">
    <source>
        <dbReference type="ARBA" id="ARBA00022838"/>
    </source>
</evidence>
<dbReference type="KEGG" id="tgb:HG536_0B03680"/>
<feature type="coiled-coil region" evidence="10">
    <location>
        <begin position="133"/>
        <end position="167"/>
    </location>
</feature>
<keyword evidence="3 9" id="KW-0132">Cell division</keyword>
<organism evidence="11 12">
    <name type="scientific">Torulaspora globosa</name>
    <dbReference type="NCBI Taxonomy" id="48254"/>
    <lineage>
        <taxon>Eukaryota</taxon>
        <taxon>Fungi</taxon>
        <taxon>Dikarya</taxon>
        <taxon>Ascomycota</taxon>
        <taxon>Saccharomycotina</taxon>
        <taxon>Saccharomycetes</taxon>
        <taxon>Saccharomycetales</taxon>
        <taxon>Saccharomycetaceae</taxon>
        <taxon>Torulaspora</taxon>
    </lineage>
</organism>
<dbReference type="GO" id="GO:0005634">
    <property type="term" value="C:nucleus"/>
    <property type="evidence" value="ECO:0007669"/>
    <property type="project" value="UniProtKB-SubCell"/>
</dbReference>
<gene>
    <name evidence="11" type="ORF">HG536_0B03680</name>
</gene>
<feature type="coiled-coil region" evidence="10">
    <location>
        <begin position="75"/>
        <end position="102"/>
    </location>
</feature>
<dbReference type="PANTHER" id="PTHR15459">
    <property type="entry name" value="POLYAMINE-MODULATED FACTOR 1"/>
    <property type="match status" value="1"/>
</dbReference>
<evidence type="ECO:0000256" key="6">
    <source>
        <dbReference type="ARBA" id="ARBA00023242"/>
    </source>
</evidence>
<dbReference type="GO" id="GO:0051301">
    <property type="term" value="P:cell division"/>
    <property type="evidence" value="ECO:0007669"/>
    <property type="project" value="UniProtKB-UniRule"/>
</dbReference>
<dbReference type="PIRSF" id="PIRSF027153">
    <property type="entry name" value="Nnf1p"/>
    <property type="match status" value="1"/>
</dbReference>
<dbReference type="EMBL" id="CP059247">
    <property type="protein sequence ID" value="QLL31505.1"/>
    <property type="molecule type" value="Genomic_DNA"/>
</dbReference>